<organism evidence="3 4">
    <name type="scientific">Melaminivora suipulveris</name>
    <dbReference type="NCBI Taxonomy" id="2109913"/>
    <lineage>
        <taxon>Bacteria</taxon>
        <taxon>Pseudomonadati</taxon>
        <taxon>Pseudomonadota</taxon>
        <taxon>Betaproteobacteria</taxon>
        <taxon>Burkholderiales</taxon>
        <taxon>Comamonadaceae</taxon>
        <taxon>Melaminivora</taxon>
    </lineage>
</organism>
<evidence type="ECO:0000256" key="1">
    <source>
        <dbReference type="SAM" id="Coils"/>
    </source>
</evidence>
<dbReference type="Pfam" id="PF00271">
    <property type="entry name" value="Helicase_C"/>
    <property type="match status" value="1"/>
</dbReference>
<gene>
    <name evidence="3" type="ORF">C6568_08885</name>
</gene>
<dbReference type="CDD" id="cd18799">
    <property type="entry name" value="SF2_C_EcoAI-like"/>
    <property type="match status" value="1"/>
</dbReference>
<dbReference type="InterPro" id="IPR001650">
    <property type="entry name" value="Helicase_C-like"/>
</dbReference>
<dbReference type="InterPro" id="IPR006935">
    <property type="entry name" value="Helicase/UvrB_N"/>
</dbReference>
<evidence type="ECO:0000313" key="3">
    <source>
        <dbReference type="EMBL" id="AVO49363.1"/>
    </source>
</evidence>
<dbReference type="PROSITE" id="PS51192">
    <property type="entry name" value="HELICASE_ATP_BIND_1"/>
    <property type="match status" value="1"/>
</dbReference>
<dbReference type="PANTHER" id="PTHR47396:SF1">
    <property type="entry name" value="ATP-DEPENDENT HELICASE IRC3-RELATED"/>
    <property type="match status" value="1"/>
</dbReference>
<dbReference type="Pfam" id="PF04851">
    <property type="entry name" value="ResIII"/>
    <property type="match status" value="1"/>
</dbReference>
<dbReference type="Pfam" id="PF04313">
    <property type="entry name" value="HSDR_N"/>
    <property type="match status" value="1"/>
</dbReference>
<keyword evidence="3" id="KW-0378">Hydrolase</keyword>
<sequence length="1181" mass="131023">MEAGKGEADPVSPSVSSNFAFLQPDWPGLLTEARRAEAAAHTEPRTACFYARRTLELAVAWLYQAEGGRGGCLRMPYKADLSAFLFEPSFQQLVGPAVHAKMDVIRRLGNKAVHDVRPVPSQDALNALRELFHVAFWLAQHYARRVSDRPAAALQFRVDLLPRPAAVATAAEQATSRAAQVAAQEALARQAQALAERDAALREAAARNAELDAELARYRAEIAAAKAANAAQPATAHDYNEAATRDLFIDLLLKEAGWALDQPRDREFEVQGMPNGEGRGFIDYVLWSGEVPLAIVEAKRSRRSAREGEQQARLYADCLEKSTGHRPVIYGTNGYEHWMWDDTTSPPRPVQGFHTKDELELMAQRRSTRKPLASLPIAAGIVERHYQQRAIRRIAETFERDQHRKALVVMATGAGKTRTVIALVDLLMRANWAKRVLFLADRVALVNQAVNAFKAHLPDAAPVNLVTDRATEGRVYASTYPTMMGLINEGAGGGQRRFGIGHFDLIVVDEAHRSIYQKYRSIFSYFDALLVGLTATPKDEIDRNTYSLFGLESGVPTDAYGLDDAIAEGYLVPPRAVSVPLKFQRHGIRYDELSEDEKDQWDALEWDEEGGEAPDEVSAEAVNQWLFNTDTVDKMLALLMERGHKVAGGDRLGKTIIFARNQRHAEFIQERFDANHPEYRGEFARTITFRTDYAQSFVDAFAQKDRAPHIAISVDMLDTGIDVPEVVNLVFFKVVRSKAKFWQMLGRGTRLCRELYGPGQDKKDFFIFDFCQNLEFFSQELAGSEGAVAQPLSQRLFNARLELIGLLDQRRQAHGVAEEALQSPVLTEAAMRRDTAALLHSMVAGMSLANFVVRPQRRWVEAWAQPEAWERPTQEQLGEVAAHLSGLPTAVRDDDEDAKRFDALLLGTQLALLRSEPSLARMQTRVQQLAGSLLTLSNVPAVREHLLLIEAVAGDEWWQDVTLPMLEQARRKLRSLVKLIEKSSRKVVYTDFVDAIGETHEVDLPLVASAVDFERFRTKAKVFMGAHQDRLALHKLRRNQALTAADLTELESMLREAGGTDGDLTRARELPAGLPGFIRSLVGLDREAAAQAFAGLISHGMATASQLQFIEEVIAHLTEHGAMPAERLYESPFIDIHSGGPDALFGADRVAQLFSALQTLELQPVAPAVFADDAASAVGFG</sequence>
<dbReference type="KEGG" id="mela:C6568_08885"/>
<keyword evidence="3" id="KW-0255">Endonuclease</keyword>
<dbReference type="AlphaFoldDB" id="A0A2R3QC62"/>
<protein>
    <submittedName>
        <fullName evidence="3">Restriction endonuclease subunit R</fullName>
    </submittedName>
</protein>
<dbReference type="InterPro" id="IPR050742">
    <property type="entry name" value="Helicase_Restrict-Modif_Enz"/>
</dbReference>
<accession>A0A2R3QC62</accession>
<keyword evidence="1" id="KW-0175">Coiled coil</keyword>
<dbReference type="Gene3D" id="3.40.50.300">
    <property type="entry name" value="P-loop containing nucleotide triphosphate hydrolases"/>
    <property type="match status" value="2"/>
</dbReference>
<dbReference type="GO" id="GO:0005524">
    <property type="term" value="F:ATP binding"/>
    <property type="evidence" value="ECO:0007669"/>
    <property type="project" value="UniProtKB-KW"/>
</dbReference>
<dbReference type="InterPro" id="IPR007409">
    <property type="entry name" value="Restrct_endonuc_type1_HsdR_N"/>
</dbReference>
<feature type="coiled-coil region" evidence="1">
    <location>
        <begin position="201"/>
        <end position="228"/>
    </location>
</feature>
<dbReference type="InterPro" id="IPR027417">
    <property type="entry name" value="P-loop_NTPase"/>
</dbReference>
<dbReference type="REBASE" id="247452">
    <property type="entry name" value="MspSC29ORF8885P"/>
</dbReference>
<dbReference type="Pfam" id="PF13643">
    <property type="entry name" value="DUF4145"/>
    <property type="match status" value="1"/>
</dbReference>
<keyword evidence="3" id="KW-0540">Nuclease</keyword>
<dbReference type="Gene3D" id="3.90.1570.30">
    <property type="match status" value="1"/>
</dbReference>
<dbReference type="CDD" id="cd18032">
    <property type="entry name" value="DEXHc_RE_I_III_res"/>
    <property type="match status" value="1"/>
</dbReference>
<dbReference type="InterPro" id="IPR013670">
    <property type="entry name" value="EcoEI_R_C_dom"/>
</dbReference>
<dbReference type="OrthoDB" id="9804086at2"/>
<dbReference type="InterPro" id="IPR025285">
    <property type="entry name" value="DUF4145"/>
</dbReference>
<dbReference type="GO" id="GO:0009307">
    <property type="term" value="P:DNA restriction-modification system"/>
    <property type="evidence" value="ECO:0007669"/>
    <property type="project" value="UniProtKB-KW"/>
</dbReference>
<keyword evidence="4" id="KW-1185">Reference proteome</keyword>
<dbReference type="SMART" id="SM00487">
    <property type="entry name" value="DEXDc"/>
    <property type="match status" value="1"/>
</dbReference>
<dbReference type="EMBL" id="CP027667">
    <property type="protein sequence ID" value="AVO49363.1"/>
    <property type="molecule type" value="Genomic_DNA"/>
</dbReference>
<feature type="domain" description="Helicase ATP-binding" evidence="2">
    <location>
        <begin position="397"/>
        <end position="555"/>
    </location>
</feature>
<evidence type="ECO:0000259" key="2">
    <source>
        <dbReference type="PROSITE" id="PS51192"/>
    </source>
</evidence>
<proteinExistence type="predicted"/>
<dbReference type="GO" id="GO:0003677">
    <property type="term" value="F:DNA binding"/>
    <property type="evidence" value="ECO:0007669"/>
    <property type="project" value="UniProtKB-KW"/>
</dbReference>
<dbReference type="InterPro" id="IPR014001">
    <property type="entry name" value="Helicase_ATP-bd"/>
</dbReference>
<dbReference type="PANTHER" id="PTHR47396">
    <property type="entry name" value="TYPE I RESTRICTION ENZYME ECOKI R PROTEIN"/>
    <property type="match status" value="1"/>
</dbReference>
<name>A0A2R3QC62_9BURK</name>
<dbReference type="Proteomes" id="UP000237925">
    <property type="component" value="Chromosome"/>
</dbReference>
<dbReference type="GO" id="GO:0005829">
    <property type="term" value="C:cytosol"/>
    <property type="evidence" value="ECO:0007669"/>
    <property type="project" value="TreeGrafter"/>
</dbReference>
<reference evidence="3 4" key="1">
    <citation type="submission" date="2018-03" db="EMBL/GenBank/DDBJ databases">
        <title>Genome sequencing of Melaminivora sp.</title>
        <authorList>
            <person name="Kim S.-J."/>
            <person name="Heo J."/>
            <person name="Ahn J.-H."/>
            <person name="Kwon S.-W."/>
        </authorList>
    </citation>
    <scope>NUCLEOTIDE SEQUENCE [LARGE SCALE GENOMIC DNA]</scope>
    <source>
        <strain evidence="3 4">SC2-9</strain>
    </source>
</reference>
<dbReference type="GO" id="GO:0009035">
    <property type="term" value="F:type I site-specific deoxyribonuclease activity"/>
    <property type="evidence" value="ECO:0007669"/>
    <property type="project" value="UniProtKB-EC"/>
</dbReference>
<evidence type="ECO:0000313" key="4">
    <source>
        <dbReference type="Proteomes" id="UP000237925"/>
    </source>
</evidence>
<dbReference type="Pfam" id="PF08463">
    <property type="entry name" value="EcoEI_R_C"/>
    <property type="match status" value="1"/>
</dbReference>
<dbReference type="SUPFAM" id="SSF52540">
    <property type="entry name" value="P-loop containing nucleoside triphosphate hydrolases"/>
    <property type="match status" value="2"/>
</dbReference>